<feature type="compositionally biased region" description="Basic and acidic residues" evidence="2">
    <location>
        <begin position="91"/>
        <end position="103"/>
    </location>
</feature>
<evidence type="ECO:0000256" key="1">
    <source>
        <dbReference type="SAM" id="Coils"/>
    </source>
</evidence>
<feature type="compositionally biased region" description="Polar residues" evidence="2">
    <location>
        <begin position="511"/>
        <end position="530"/>
    </location>
</feature>
<dbReference type="EMBL" id="JABCKI010000127">
    <property type="protein sequence ID" value="KAG5652438.1"/>
    <property type="molecule type" value="Genomic_DNA"/>
</dbReference>
<dbReference type="AlphaFoldDB" id="A0A9P7KJB0"/>
<feature type="compositionally biased region" description="Polar residues" evidence="2">
    <location>
        <begin position="21"/>
        <end position="31"/>
    </location>
</feature>
<dbReference type="GO" id="GO:0003729">
    <property type="term" value="F:mRNA binding"/>
    <property type="evidence" value="ECO:0007669"/>
    <property type="project" value="TreeGrafter"/>
</dbReference>
<dbReference type="GO" id="GO:0008298">
    <property type="term" value="P:intracellular mRNA localization"/>
    <property type="evidence" value="ECO:0007669"/>
    <property type="project" value="TreeGrafter"/>
</dbReference>
<feature type="compositionally biased region" description="Basic and acidic residues" evidence="2">
    <location>
        <begin position="50"/>
        <end position="59"/>
    </location>
</feature>
<feature type="compositionally biased region" description="Basic and acidic residues" evidence="2">
    <location>
        <begin position="481"/>
        <end position="494"/>
    </location>
</feature>
<dbReference type="GO" id="GO:0005783">
    <property type="term" value="C:endoplasmic reticulum"/>
    <property type="evidence" value="ECO:0007669"/>
    <property type="project" value="TreeGrafter"/>
</dbReference>
<accession>A0A9P7KJB0</accession>
<organism evidence="3 4">
    <name type="scientific">Sphagnurus paluster</name>
    <dbReference type="NCBI Taxonomy" id="117069"/>
    <lineage>
        <taxon>Eukaryota</taxon>
        <taxon>Fungi</taxon>
        <taxon>Dikarya</taxon>
        <taxon>Basidiomycota</taxon>
        <taxon>Agaricomycotina</taxon>
        <taxon>Agaricomycetes</taxon>
        <taxon>Agaricomycetidae</taxon>
        <taxon>Agaricales</taxon>
        <taxon>Tricholomatineae</taxon>
        <taxon>Lyophyllaceae</taxon>
        <taxon>Sphagnurus</taxon>
    </lineage>
</organism>
<feature type="region of interest" description="Disordered" evidence="2">
    <location>
        <begin position="389"/>
        <end position="415"/>
    </location>
</feature>
<reference evidence="3" key="2">
    <citation type="submission" date="2021-10" db="EMBL/GenBank/DDBJ databases">
        <title>Phylogenomics reveals ancestral predisposition of the termite-cultivated fungus Termitomyces towards a domesticated lifestyle.</title>
        <authorList>
            <person name="Auxier B."/>
            <person name="Grum-Grzhimaylo A."/>
            <person name="Cardenas M.E."/>
            <person name="Lodge J.D."/>
            <person name="Laessoe T."/>
            <person name="Pedersen O."/>
            <person name="Smith M.E."/>
            <person name="Kuyper T.W."/>
            <person name="Franco-Molano E.A."/>
            <person name="Baroni T.J."/>
            <person name="Aanen D.K."/>
        </authorList>
    </citation>
    <scope>NUCLEOTIDE SEQUENCE</scope>
    <source>
        <strain evidence="3">D49</strain>
    </source>
</reference>
<feature type="region of interest" description="Disordered" evidence="2">
    <location>
        <begin position="81"/>
        <end position="115"/>
    </location>
</feature>
<dbReference type="InterPro" id="IPR039604">
    <property type="entry name" value="Bfr1"/>
</dbReference>
<comment type="caution">
    <text evidence="3">The sequence shown here is derived from an EMBL/GenBank/DDBJ whole genome shotgun (WGS) entry which is preliminary data.</text>
</comment>
<dbReference type="PANTHER" id="PTHR31027:SF2">
    <property type="entry name" value="LEBERCILIN DOMAIN-CONTAINING PROTEIN"/>
    <property type="match status" value="1"/>
</dbReference>
<evidence type="ECO:0008006" key="5">
    <source>
        <dbReference type="Google" id="ProtNLM"/>
    </source>
</evidence>
<reference evidence="3" key="1">
    <citation type="submission" date="2021-02" db="EMBL/GenBank/DDBJ databases">
        <authorList>
            <person name="Nieuwenhuis M."/>
            <person name="Van De Peppel L.J.J."/>
        </authorList>
    </citation>
    <scope>NUCLEOTIDE SEQUENCE</scope>
    <source>
        <strain evidence="3">D49</strain>
    </source>
</reference>
<evidence type="ECO:0000256" key="2">
    <source>
        <dbReference type="SAM" id="MobiDB-lite"/>
    </source>
</evidence>
<name>A0A9P7KJB0_9AGAR</name>
<dbReference type="PANTHER" id="PTHR31027">
    <property type="entry name" value="NUCLEAR SEGREGATION PROTEIN BFR1"/>
    <property type="match status" value="1"/>
</dbReference>
<sequence>MPAPKSKAAPATNGSAAKAKASSTNGTTTPVSIADKKDTSDPLAAFASGRPDKKVHDAEQDKIKKEIDVLQLKLSAVRDKISLATNSGSGNDRRAELRTELDSIRSQQSSNKSSRANILDQVKAIQDGIQKKIKDLQAAKGKVPFKTVADVDSRIKNLEKQVESGDMKLADEKRALQEISSCKRNRRLVETFQSEQESIEADRATIEELRKQLDDPEFKAVSDRYDAIKAELDELKKEEDEAYAGRAKLFEERDNIQSELNALFNAKRESANQFREANDRYWNKLNEDRARRAEKHRIQRAAEEAQKKQEIAERLREEADVPAFQAQIEDCQTLIDFLSGKSTGNVTYKSAPLFARTEVAGVPKLEIRQVEAAPEGSIVRKKKGEDEESYFVGKGKKGKKAPKAPETTASTPASSATAALNLPLPTLSALLSLSIPPPVSAADVARVVEDLGTKKAWFEANQARVTAENVAKAENEIQRLANAEKDTRRLDAPHTRRPNAPHTRRLDAAPSSEQPTEPASTNELNASVEESISDMWNPEPVVYTW</sequence>
<evidence type="ECO:0000313" key="3">
    <source>
        <dbReference type="EMBL" id="KAG5652438.1"/>
    </source>
</evidence>
<dbReference type="Proteomes" id="UP000717328">
    <property type="component" value="Unassembled WGS sequence"/>
</dbReference>
<dbReference type="GO" id="GO:1990904">
    <property type="term" value="C:ribonucleoprotein complex"/>
    <property type="evidence" value="ECO:0007669"/>
    <property type="project" value="TreeGrafter"/>
</dbReference>
<dbReference type="GO" id="GO:0042175">
    <property type="term" value="C:nuclear outer membrane-endoplasmic reticulum membrane network"/>
    <property type="evidence" value="ECO:0007669"/>
    <property type="project" value="TreeGrafter"/>
</dbReference>
<feature type="compositionally biased region" description="Low complexity" evidence="2">
    <location>
        <begin position="404"/>
        <end position="415"/>
    </location>
</feature>
<keyword evidence="1" id="KW-0175">Coiled coil</keyword>
<dbReference type="OrthoDB" id="2195113at2759"/>
<protein>
    <recommendedName>
        <fullName evidence="5">Nuclear segregation protein Bfr1</fullName>
    </recommendedName>
</protein>
<feature type="coiled-coil region" evidence="1">
    <location>
        <begin position="155"/>
        <end position="245"/>
    </location>
</feature>
<feature type="region of interest" description="Disordered" evidence="2">
    <location>
        <begin position="1"/>
        <end position="59"/>
    </location>
</feature>
<gene>
    <name evidence="3" type="ORF">H0H81_005034</name>
</gene>
<feature type="region of interest" description="Disordered" evidence="2">
    <location>
        <begin position="481"/>
        <end position="545"/>
    </location>
</feature>
<proteinExistence type="predicted"/>
<feature type="compositionally biased region" description="Low complexity" evidence="2">
    <location>
        <begin position="104"/>
        <end position="115"/>
    </location>
</feature>
<evidence type="ECO:0000313" key="4">
    <source>
        <dbReference type="Proteomes" id="UP000717328"/>
    </source>
</evidence>
<keyword evidence="4" id="KW-1185">Reference proteome</keyword>